<evidence type="ECO:0000313" key="1">
    <source>
        <dbReference type="EMBL" id="AOM83016.1"/>
    </source>
</evidence>
<dbReference type="KEGG" id="bbev:BBEV_1655"/>
<sequence length="109" mass="12147">MKPVFHDNHTLFTEARLHVNDDIFIADRMIIDTCAPFTKLSLKKGREMGLTEGVTEMTIHSFSVGPLKVSEFTVQFEDIEADGIIGLDFLKKTGAKINLDAMTISSSRT</sequence>
<reference evidence="1 2" key="1">
    <citation type="submission" date="2015-08" db="EMBL/GenBank/DDBJ databases">
        <title>The complete genome sequence of Bacillus beveridgei MLTeJB.</title>
        <authorList>
            <person name="Hanson T.E."/>
            <person name="Mesa C."/>
            <person name="Basesman S.M."/>
            <person name="Oremland R.S."/>
        </authorList>
    </citation>
    <scope>NUCLEOTIDE SEQUENCE [LARGE SCALE GENOMIC DNA]</scope>
    <source>
        <strain evidence="1 2">MLTeJB</strain>
    </source>
</reference>
<dbReference type="InterPro" id="IPR021109">
    <property type="entry name" value="Peptidase_aspartic_dom_sf"/>
</dbReference>
<name>A0A1D7QVH3_9BACI</name>
<evidence type="ECO:0008006" key="3">
    <source>
        <dbReference type="Google" id="ProtNLM"/>
    </source>
</evidence>
<dbReference type="PATRIC" id="fig|632773.3.peg.1739"/>
<organism evidence="1 2">
    <name type="scientific">Salisediminibacterium beveridgei</name>
    <dbReference type="NCBI Taxonomy" id="632773"/>
    <lineage>
        <taxon>Bacteria</taxon>
        <taxon>Bacillati</taxon>
        <taxon>Bacillota</taxon>
        <taxon>Bacilli</taxon>
        <taxon>Bacillales</taxon>
        <taxon>Bacillaceae</taxon>
        <taxon>Salisediminibacterium</taxon>
    </lineage>
</organism>
<dbReference type="EMBL" id="CP012502">
    <property type="protein sequence ID" value="AOM83016.1"/>
    <property type="molecule type" value="Genomic_DNA"/>
</dbReference>
<dbReference type="STRING" id="632773.BBEV_1655"/>
<evidence type="ECO:0000313" key="2">
    <source>
        <dbReference type="Proteomes" id="UP000094463"/>
    </source>
</evidence>
<accession>A0A1D7QVH3</accession>
<gene>
    <name evidence="1" type="ORF">BBEV_1655</name>
</gene>
<dbReference type="Gene3D" id="2.40.70.10">
    <property type="entry name" value="Acid Proteases"/>
    <property type="match status" value="1"/>
</dbReference>
<keyword evidence="2" id="KW-1185">Reference proteome</keyword>
<dbReference type="Proteomes" id="UP000094463">
    <property type="component" value="Chromosome"/>
</dbReference>
<proteinExistence type="predicted"/>
<protein>
    <recommendedName>
        <fullName evidence="3">Aspartyl protease</fullName>
    </recommendedName>
</protein>
<dbReference type="AlphaFoldDB" id="A0A1D7QVH3"/>